<evidence type="ECO:0000259" key="2">
    <source>
        <dbReference type="Pfam" id="PF08389"/>
    </source>
</evidence>
<dbReference type="EMBL" id="CAXHTA020000008">
    <property type="protein sequence ID" value="CAL5223047.1"/>
    <property type="molecule type" value="Genomic_DNA"/>
</dbReference>
<protein>
    <submittedName>
        <fullName evidence="4">G5503 protein</fullName>
    </submittedName>
</protein>
<feature type="compositionally biased region" description="Basic and acidic residues" evidence="1">
    <location>
        <begin position="96"/>
        <end position="107"/>
    </location>
</feature>
<feature type="domain" description="Exportin-1/Importin-beta-like" evidence="2">
    <location>
        <begin position="336"/>
        <end position="492"/>
    </location>
</feature>
<dbReference type="Pfam" id="PF08389">
    <property type="entry name" value="Xpo1"/>
    <property type="match status" value="1"/>
</dbReference>
<dbReference type="InterPro" id="IPR013598">
    <property type="entry name" value="Exportin-1/Importin-b-like"/>
</dbReference>
<evidence type="ECO:0000259" key="3">
    <source>
        <dbReference type="Pfam" id="PF19273"/>
    </source>
</evidence>
<evidence type="ECO:0000313" key="4">
    <source>
        <dbReference type="EMBL" id="CAL5223047.1"/>
    </source>
</evidence>
<dbReference type="InterPro" id="IPR016024">
    <property type="entry name" value="ARM-type_fold"/>
</dbReference>
<proteinExistence type="predicted"/>
<dbReference type="Gene3D" id="1.25.10.10">
    <property type="entry name" value="Leucine-rich Repeat Variant"/>
    <property type="match status" value="1"/>
</dbReference>
<evidence type="ECO:0000256" key="1">
    <source>
        <dbReference type="SAM" id="MobiDB-lite"/>
    </source>
</evidence>
<dbReference type="SUPFAM" id="SSF48371">
    <property type="entry name" value="ARM repeat"/>
    <property type="match status" value="1"/>
</dbReference>
<feature type="region of interest" description="Disordered" evidence="1">
    <location>
        <begin position="1"/>
        <end position="26"/>
    </location>
</feature>
<reference evidence="4 5" key="1">
    <citation type="submission" date="2024-06" db="EMBL/GenBank/DDBJ databases">
        <authorList>
            <person name="Kraege A."/>
            <person name="Thomma B."/>
        </authorList>
    </citation>
    <scope>NUCLEOTIDE SEQUENCE [LARGE SCALE GENOMIC DNA]</scope>
</reference>
<dbReference type="Pfam" id="PF19273">
    <property type="entry name" value="Exportin-5"/>
    <property type="match status" value="1"/>
</dbReference>
<name>A0ABP1FZN5_9CHLO</name>
<dbReference type="Proteomes" id="UP001497392">
    <property type="component" value="Unassembled WGS sequence"/>
</dbReference>
<organism evidence="4 5">
    <name type="scientific">Coccomyxa viridis</name>
    <dbReference type="NCBI Taxonomy" id="1274662"/>
    <lineage>
        <taxon>Eukaryota</taxon>
        <taxon>Viridiplantae</taxon>
        <taxon>Chlorophyta</taxon>
        <taxon>core chlorophytes</taxon>
        <taxon>Trebouxiophyceae</taxon>
        <taxon>Trebouxiophyceae incertae sedis</taxon>
        <taxon>Coccomyxaceae</taxon>
        <taxon>Coccomyxa</taxon>
    </lineage>
</organism>
<accession>A0ABP1FZN5</accession>
<feature type="domain" description="Exportin-5 C-terminal" evidence="3">
    <location>
        <begin position="540"/>
        <end position="1196"/>
    </location>
</feature>
<evidence type="ECO:0000313" key="5">
    <source>
        <dbReference type="Proteomes" id="UP001497392"/>
    </source>
</evidence>
<feature type="region of interest" description="Disordered" evidence="1">
    <location>
        <begin position="38"/>
        <end position="71"/>
    </location>
</feature>
<dbReference type="InterPro" id="IPR045478">
    <property type="entry name" value="Exportin-5_C"/>
</dbReference>
<sequence>MQGEASFEPFHTASNEGGEEALPQGCQEQLRMALDRKLDEELAEGPAVTHNTPENSDGVAAVPRSSASGGTVSLFKRARRVAFSPESINRRVSTAAREDNQNRSETPKKRRRLQEHLSPSQLQERVRAAAVEGELIRAAARQLAARAAASIQPVQEDSSGDEHQDSEPQATVTRVLRGLVANAILTGNMQASQHQRWKLSASATGSGSISKVAQKKLAADLKQDGHCYMMQGSGNAIQRIVQTVLAAQNPAASQQQRLDASQLFVQIKQGDPREAASLASALLTSGQPLEVLHFGFQLLQAVVTGQWEVFNNAEHTQLLQLAFKLFQQVGRDRDGWAVRSKAALLLVLVAKKQGLQAVQELLPQLLSAARESTTHTEMACMVLRLEAEEVTQYTDDLDADAKRDLLACLLHTVDEVLLFFRTTLEEHIRGAMATQNSAARSLHDGVARAALEGLIAYVEWAPLTRVRASGLIGACAYLLSVPEHRMAAATVLRELSTRKQLQEELGIYNTVMTEVGQALMAAASQLLAPGNVAQLDFEGDEDEFGQYLCETMALYGASHLHCVGGPDQKVLFLQQMLAFLQHPYMLLAAKAMGFWTSLLSSSERAAGRAEPLTPESTPIPLDCVAALMDLSGEHLQKGVHLVEADTELPPYFDTFEDFQEFCFEYRSNLGKIVRLCACLLPEPALMSAHRRLSNAIQMCSTSGVAPQEQQSKLEAAVIFLDAVVTQVSAAHLQAGAARNEGILRELEALLQEMLAARFPDPNLSAWHCRGLEAFARCIAAFPNSMSLILQKVFEMFAYVTLEDDPRGAPPAHPGTGWRERYSARQRIGGLVLAYARAAPQAVRPHLGAIAAKMEEMWKASQLSVSERNVLCDSMLAAAASGSPELRSQVVEWVLGSVRGAWTAPEWQQHVASPAAFLKHYMPVEHGPQGSAEVGGRMARWETFHHVHIIGRVLRRMPACSSLAQAESAPGSPGWHVVDAHLQWLLPALMQLTCCLRCVWSAEGRAALQPVAAALEMNPKERALYLKQKHTNVLLPDDEATVASATSASLRSFLRQMREELYQILGSLASSVASFYQAAATQPAWAAALVGDLDVLINPHLRLAMRHIYIPLVKACPPTHRKTWLLPILTPLLPHVLARLSNDWGRAVASTGAQAAIAAANGALTTEASSAAEDDVIAERQLHELTAEHFSLLAAIQDSSSGGIGSEPILGWLAQEAPELLLCAVVTATAALWWPDDSVGPAAKFCRQASPQTMEGCLDEIPWVRGG</sequence>
<keyword evidence="5" id="KW-1185">Reference proteome</keyword>
<dbReference type="PANTHER" id="PTHR11223:SF3">
    <property type="entry name" value="EXPORTIN-5"/>
    <property type="match status" value="1"/>
</dbReference>
<feature type="region of interest" description="Disordered" evidence="1">
    <location>
        <begin position="150"/>
        <end position="169"/>
    </location>
</feature>
<dbReference type="PANTHER" id="PTHR11223">
    <property type="entry name" value="EXPORTIN 1/5"/>
    <property type="match status" value="1"/>
</dbReference>
<gene>
    <name evidence="4" type="primary">g5503</name>
    <name evidence="4" type="ORF">VP750_LOCUS4706</name>
</gene>
<dbReference type="InterPro" id="IPR045065">
    <property type="entry name" value="XPO1/5"/>
</dbReference>
<dbReference type="InterPro" id="IPR011989">
    <property type="entry name" value="ARM-like"/>
</dbReference>
<feature type="region of interest" description="Disordered" evidence="1">
    <location>
        <begin position="89"/>
        <end position="119"/>
    </location>
</feature>
<comment type="caution">
    <text evidence="4">The sequence shown here is derived from an EMBL/GenBank/DDBJ whole genome shotgun (WGS) entry which is preliminary data.</text>
</comment>